<dbReference type="PROSITE" id="PS50011">
    <property type="entry name" value="PROTEIN_KINASE_DOM"/>
    <property type="match status" value="1"/>
</dbReference>
<dbReference type="AlphaFoldDB" id="A0AAU9KFI4"/>
<dbReference type="GO" id="GO:0005524">
    <property type="term" value="F:ATP binding"/>
    <property type="evidence" value="ECO:0007669"/>
    <property type="project" value="UniProtKB-UniRule"/>
</dbReference>
<comment type="caution">
    <text evidence="13">The sequence shown here is derived from an EMBL/GenBank/DDBJ whole genome shotgun (WGS) entry which is preliminary data.</text>
</comment>
<dbReference type="InterPro" id="IPR008271">
    <property type="entry name" value="Ser/Thr_kinase_AS"/>
</dbReference>
<comment type="catalytic activity">
    <reaction evidence="8">
        <text>L-threonyl-[protein] + ATP = O-phospho-L-threonyl-[protein] + ADP + H(+)</text>
        <dbReference type="Rhea" id="RHEA:46608"/>
        <dbReference type="Rhea" id="RHEA-COMP:11060"/>
        <dbReference type="Rhea" id="RHEA-COMP:11605"/>
        <dbReference type="ChEBI" id="CHEBI:15378"/>
        <dbReference type="ChEBI" id="CHEBI:30013"/>
        <dbReference type="ChEBI" id="CHEBI:30616"/>
        <dbReference type="ChEBI" id="CHEBI:61977"/>
        <dbReference type="ChEBI" id="CHEBI:456216"/>
        <dbReference type="EC" id="2.7.11.1"/>
    </reaction>
</comment>
<reference evidence="13" key="1">
    <citation type="submission" date="2021-09" db="EMBL/GenBank/DDBJ databases">
        <authorList>
            <consortium name="AG Swart"/>
            <person name="Singh M."/>
            <person name="Singh A."/>
            <person name="Seah K."/>
            <person name="Emmerich C."/>
        </authorList>
    </citation>
    <scope>NUCLEOTIDE SEQUENCE</scope>
    <source>
        <strain evidence="13">ATCC30299</strain>
    </source>
</reference>
<evidence type="ECO:0000313" key="13">
    <source>
        <dbReference type="EMBL" id="CAG9332726.1"/>
    </source>
</evidence>
<evidence type="ECO:0000256" key="10">
    <source>
        <dbReference type="PROSITE-ProRule" id="PRU10141"/>
    </source>
</evidence>
<dbReference type="Pfam" id="PF00069">
    <property type="entry name" value="Pkinase"/>
    <property type="match status" value="1"/>
</dbReference>
<dbReference type="PANTHER" id="PTHR44899:SF6">
    <property type="entry name" value="SERINE_THREONINE PROTEIN KINASE"/>
    <property type="match status" value="1"/>
</dbReference>
<feature type="binding site" evidence="10">
    <location>
        <position position="35"/>
    </location>
    <ligand>
        <name>ATP</name>
        <dbReference type="ChEBI" id="CHEBI:30616"/>
    </ligand>
</feature>
<comment type="catalytic activity">
    <reaction evidence="9">
        <text>L-seryl-[protein] + ATP = O-phospho-L-seryl-[protein] + ADP + H(+)</text>
        <dbReference type="Rhea" id="RHEA:17989"/>
        <dbReference type="Rhea" id="RHEA-COMP:9863"/>
        <dbReference type="Rhea" id="RHEA-COMP:11604"/>
        <dbReference type="ChEBI" id="CHEBI:15378"/>
        <dbReference type="ChEBI" id="CHEBI:29999"/>
        <dbReference type="ChEBI" id="CHEBI:30616"/>
        <dbReference type="ChEBI" id="CHEBI:83421"/>
        <dbReference type="ChEBI" id="CHEBI:456216"/>
        <dbReference type="EC" id="2.7.11.1"/>
    </reaction>
</comment>
<dbReference type="SUPFAM" id="SSF56112">
    <property type="entry name" value="Protein kinase-like (PK-like)"/>
    <property type="match status" value="1"/>
</dbReference>
<protein>
    <recommendedName>
        <fullName evidence="2">non-specific serine/threonine protein kinase</fullName>
        <ecNumber evidence="2">2.7.11.1</ecNumber>
    </recommendedName>
</protein>
<sequence>MSLKNFEFIQKLGEGAFSQVYKVKRVIDSQIYALKQVRFGSLRPKEKENALNEVRILASVIHPNIIGYKEAFIDESSNSLCIVMEFADGGDLLSKINSHKQKNTHFPERELWSIFIQMLSGVKALHDLKILHRDLKSANVFVTRDGVVKIGDMNISKIAYGGLAHTQAGTPFYASPEVWRNQPYDSKSDIWSLGCILYELTMLNPPFKSADMEGLFQKIVRGHYPPISMEYSNDLSNLIRTLLQVNSGLRPTCEKILEMPLISRNIEVQQIREVASTGNLLSTIKVSGSLNGISMALPPSNYHNRLVSVGALAVNGEIRGSPKSYDLLGKHISQEASNFRSDDIKAKANENRLKLAYPMSRGEKYRNNQIPLDQRIQILKEKSRGNQLRMIWYR</sequence>
<keyword evidence="3 11" id="KW-0723">Serine/threonine-protein kinase</keyword>
<proteinExistence type="inferred from homology"/>
<dbReference type="InterPro" id="IPR051131">
    <property type="entry name" value="NEK_Ser/Thr_kinase_NIMA"/>
</dbReference>
<dbReference type="EC" id="2.7.11.1" evidence="2"/>
<dbReference type="SMART" id="SM00220">
    <property type="entry name" value="S_TKc"/>
    <property type="match status" value="1"/>
</dbReference>
<dbReference type="GO" id="GO:0004674">
    <property type="term" value="F:protein serine/threonine kinase activity"/>
    <property type="evidence" value="ECO:0007669"/>
    <property type="project" value="UniProtKB-KW"/>
</dbReference>
<keyword evidence="14" id="KW-1185">Reference proteome</keyword>
<evidence type="ECO:0000256" key="8">
    <source>
        <dbReference type="ARBA" id="ARBA00047899"/>
    </source>
</evidence>
<evidence type="ECO:0000256" key="6">
    <source>
        <dbReference type="ARBA" id="ARBA00022777"/>
    </source>
</evidence>
<dbReference type="Gene3D" id="1.10.510.10">
    <property type="entry name" value="Transferase(Phosphotransferase) domain 1"/>
    <property type="match status" value="1"/>
</dbReference>
<evidence type="ECO:0000256" key="4">
    <source>
        <dbReference type="ARBA" id="ARBA00022679"/>
    </source>
</evidence>
<dbReference type="FunFam" id="3.30.200.20:FF:000097">
    <property type="entry name" value="Probable serine/threonine-protein kinase nek1"/>
    <property type="match status" value="1"/>
</dbReference>
<feature type="domain" description="Protein kinase" evidence="12">
    <location>
        <begin position="6"/>
        <end position="262"/>
    </location>
</feature>
<evidence type="ECO:0000313" key="14">
    <source>
        <dbReference type="Proteomes" id="UP001162131"/>
    </source>
</evidence>
<evidence type="ECO:0000256" key="3">
    <source>
        <dbReference type="ARBA" id="ARBA00022527"/>
    </source>
</evidence>
<dbReference type="PROSITE" id="PS00108">
    <property type="entry name" value="PROTEIN_KINASE_ST"/>
    <property type="match status" value="1"/>
</dbReference>
<organism evidence="13 14">
    <name type="scientific">Blepharisma stoltei</name>
    <dbReference type="NCBI Taxonomy" id="1481888"/>
    <lineage>
        <taxon>Eukaryota</taxon>
        <taxon>Sar</taxon>
        <taxon>Alveolata</taxon>
        <taxon>Ciliophora</taxon>
        <taxon>Postciliodesmatophora</taxon>
        <taxon>Heterotrichea</taxon>
        <taxon>Heterotrichida</taxon>
        <taxon>Blepharismidae</taxon>
        <taxon>Blepharisma</taxon>
    </lineage>
</organism>
<dbReference type="InterPro" id="IPR000719">
    <property type="entry name" value="Prot_kinase_dom"/>
</dbReference>
<comment type="similarity">
    <text evidence="1">Belongs to the protein kinase superfamily. NEK Ser/Thr protein kinase family. NIMA subfamily.</text>
</comment>
<dbReference type="InterPro" id="IPR011009">
    <property type="entry name" value="Kinase-like_dom_sf"/>
</dbReference>
<evidence type="ECO:0000259" key="12">
    <source>
        <dbReference type="PROSITE" id="PS50011"/>
    </source>
</evidence>
<dbReference type="Gene3D" id="3.30.200.20">
    <property type="entry name" value="Phosphorylase Kinase, domain 1"/>
    <property type="match status" value="1"/>
</dbReference>
<keyword evidence="6" id="KW-0418">Kinase</keyword>
<accession>A0AAU9KFI4</accession>
<evidence type="ECO:0000256" key="9">
    <source>
        <dbReference type="ARBA" id="ARBA00048679"/>
    </source>
</evidence>
<evidence type="ECO:0000256" key="5">
    <source>
        <dbReference type="ARBA" id="ARBA00022741"/>
    </source>
</evidence>
<dbReference type="InterPro" id="IPR017441">
    <property type="entry name" value="Protein_kinase_ATP_BS"/>
</dbReference>
<keyword evidence="4" id="KW-0808">Transferase</keyword>
<evidence type="ECO:0000256" key="1">
    <source>
        <dbReference type="ARBA" id="ARBA00010886"/>
    </source>
</evidence>
<dbReference type="Proteomes" id="UP001162131">
    <property type="component" value="Unassembled WGS sequence"/>
</dbReference>
<keyword evidence="5 10" id="KW-0547">Nucleotide-binding</keyword>
<gene>
    <name evidence="13" type="ORF">BSTOLATCC_MIC57018</name>
</gene>
<evidence type="ECO:0000256" key="7">
    <source>
        <dbReference type="ARBA" id="ARBA00022840"/>
    </source>
</evidence>
<dbReference type="PROSITE" id="PS00107">
    <property type="entry name" value="PROTEIN_KINASE_ATP"/>
    <property type="match status" value="1"/>
</dbReference>
<evidence type="ECO:0000256" key="11">
    <source>
        <dbReference type="RuleBase" id="RU000304"/>
    </source>
</evidence>
<evidence type="ECO:0000256" key="2">
    <source>
        <dbReference type="ARBA" id="ARBA00012513"/>
    </source>
</evidence>
<keyword evidence="7 10" id="KW-0067">ATP-binding</keyword>
<dbReference type="EMBL" id="CAJZBQ010000055">
    <property type="protein sequence ID" value="CAG9332726.1"/>
    <property type="molecule type" value="Genomic_DNA"/>
</dbReference>
<name>A0AAU9KFI4_9CILI</name>
<dbReference type="PANTHER" id="PTHR44899">
    <property type="entry name" value="CAMK FAMILY PROTEIN KINASE"/>
    <property type="match status" value="1"/>
</dbReference>